<dbReference type="Pfam" id="PF00078">
    <property type="entry name" value="RVT_1"/>
    <property type="match status" value="1"/>
</dbReference>
<dbReference type="AlphaFoldDB" id="A0A1W5CVP2"/>
<keyword evidence="5" id="KW-1185">Reference proteome</keyword>
<evidence type="ECO:0000259" key="3">
    <source>
        <dbReference type="PROSITE" id="PS50878"/>
    </source>
</evidence>
<accession>A0A1W5CVP2</accession>
<feature type="domain" description="Reverse transcriptase" evidence="3">
    <location>
        <begin position="1"/>
        <end position="82"/>
    </location>
</feature>
<organism evidence="4 5">
    <name type="scientific">Lasallia pustulata</name>
    <dbReference type="NCBI Taxonomy" id="136370"/>
    <lineage>
        <taxon>Eukaryota</taxon>
        <taxon>Fungi</taxon>
        <taxon>Dikarya</taxon>
        <taxon>Ascomycota</taxon>
        <taxon>Pezizomycotina</taxon>
        <taxon>Lecanoromycetes</taxon>
        <taxon>OSLEUM clade</taxon>
        <taxon>Umbilicariomycetidae</taxon>
        <taxon>Umbilicariales</taxon>
        <taxon>Umbilicariaceae</taxon>
        <taxon>Lasallia</taxon>
    </lineage>
</organism>
<dbReference type="EMBL" id="FWEW01000394">
    <property type="protein sequence ID" value="SLM34729.1"/>
    <property type="molecule type" value="Genomic_DNA"/>
</dbReference>
<dbReference type="InterPro" id="IPR043128">
    <property type="entry name" value="Rev_trsase/Diguanyl_cyclase"/>
</dbReference>
<proteinExistence type="predicted"/>
<keyword evidence="4" id="KW-0695">RNA-directed DNA polymerase</keyword>
<dbReference type="InterPro" id="IPR053134">
    <property type="entry name" value="RNA-dir_DNA_polymerase"/>
</dbReference>
<keyword evidence="4" id="KW-0808">Transferase</keyword>
<protein>
    <submittedName>
        <fullName evidence="4">Reverse transcriptase domain protein</fullName>
    </submittedName>
</protein>
<keyword evidence="2" id="KW-0472">Membrane</keyword>
<evidence type="ECO:0000256" key="2">
    <source>
        <dbReference type="SAM" id="Phobius"/>
    </source>
</evidence>
<dbReference type="PROSITE" id="PS50878">
    <property type="entry name" value="RT_POL"/>
    <property type="match status" value="1"/>
</dbReference>
<dbReference type="Proteomes" id="UP000192927">
    <property type="component" value="Unassembled WGS sequence"/>
</dbReference>
<evidence type="ECO:0000256" key="1">
    <source>
        <dbReference type="SAM" id="MobiDB-lite"/>
    </source>
</evidence>
<keyword evidence="2" id="KW-0812">Transmembrane</keyword>
<keyword evidence="4" id="KW-0548">Nucleotidyltransferase</keyword>
<evidence type="ECO:0000313" key="4">
    <source>
        <dbReference type="EMBL" id="SLM34729.1"/>
    </source>
</evidence>
<feature type="transmembrane region" description="Helical" evidence="2">
    <location>
        <begin position="128"/>
        <end position="156"/>
    </location>
</feature>
<dbReference type="PANTHER" id="PTHR24559">
    <property type="entry name" value="TRANSPOSON TY3-I GAG-POL POLYPROTEIN"/>
    <property type="match status" value="1"/>
</dbReference>
<dbReference type="InterPro" id="IPR043502">
    <property type="entry name" value="DNA/RNA_pol_sf"/>
</dbReference>
<dbReference type="CDD" id="cd01647">
    <property type="entry name" value="RT_LTR"/>
    <property type="match status" value="1"/>
</dbReference>
<feature type="region of interest" description="Disordered" evidence="1">
    <location>
        <begin position="286"/>
        <end position="309"/>
    </location>
</feature>
<name>A0A1W5CVP2_9LECA</name>
<feature type="compositionally biased region" description="Acidic residues" evidence="1">
    <location>
        <begin position="297"/>
        <end position="309"/>
    </location>
</feature>
<reference evidence="5" key="1">
    <citation type="submission" date="2017-03" db="EMBL/GenBank/DDBJ databases">
        <authorList>
            <person name="Sharma R."/>
            <person name="Thines M."/>
        </authorList>
    </citation>
    <scope>NUCLEOTIDE SEQUENCE [LARGE SCALE GENOMIC DNA]</scope>
</reference>
<dbReference type="Gene3D" id="3.30.70.270">
    <property type="match status" value="1"/>
</dbReference>
<dbReference type="PANTHER" id="PTHR24559:SF444">
    <property type="entry name" value="REVERSE TRANSCRIPTASE DOMAIN-CONTAINING PROTEIN"/>
    <property type="match status" value="1"/>
</dbReference>
<sequence length="309" mass="34257">MPFGLCNALAAFQSRINNILRPYLDIFYMAYIDNILIYSDTLEDHCQHMKLVLESLWGTGLQLKIKRCEFEVTEVKYLGMIISTTGVKMDPEKVQCITDWESPRNIKDVDSNPQVGRWSAHSTNTNSLAFATTIAFATIIDIITIVIANIFAMLVFTAVNILCLLDFSSAFAAGNSGNPPPPNKPIGLRAQCDEEGAGLESTGEFVVIATTTRKRKRNQFPTVNSVVSAPPLSCHHWHPLRALQPFLNELVAVMAVLPEGTAHALRLLNAHQSYRRHENIKFNKRRPIEEMGSEASLDGEDGLGTAGEE</sequence>
<keyword evidence="2" id="KW-1133">Transmembrane helix</keyword>
<evidence type="ECO:0000313" key="5">
    <source>
        <dbReference type="Proteomes" id="UP000192927"/>
    </source>
</evidence>
<dbReference type="GO" id="GO:0003964">
    <property type="term" value="F:RNA-directed DNA polymerase activity"/>
    <property type="evidence" value="ECO:0007669"/>
    <property type="project" value="UniProtKB-KW"/>
</dbReference>
<dbReference type="SUPFAM" id="SSF56672">
    <property type="entry name" value="DNA/RNA polymerases"/>
    <property type="match status" value="1"/>
</dbReference>
<dbReference type="InterPro" id="IPR000477">
    <property type="entry name" value="RT_dom"/>
</dbReference>